<evidence type="ECO:0000256" key="1">
    <source>
        <dbReference type="ARBA" id="ARBA00006738"/>
    </source>
</evidence>
<accession>A0A4R6IMT8</accession>
<evidence type="ECO:0000313" key="4">
    <source>
        <dbReference type="EMBL" id="TDO25060.1"/>
    </source>
</evidence>
<keyword evidence="3" id="KW-0378">Hydrolase</keyword>
<dbReference type="SUPFAM" id="SSF52980">
    <property type="entry name" value="Restriction endonuclease-like"/>
    <property type="match status" value="1"/>
</dbReference>
<dbReference type="OrthoDB" id="9802516at2"/>
<dbReference type="Gene3D" id="3.40.1350.10">
    <property type="match status" value="1"/>
</dbReference>
<dbReference type="InterPro" id="IPR003509">
    <property type="entry name" value="UPF0102_YraN-like"/>
</dbReference>
<dbReference type="Pfam" id="PF02021">
    <property type="entry name" value="UPF0102"/>
    <property type="match status" value="1"/>
</dbReference>
<name>A0A4R6IMT8_9BACT</name>
<sequence length="119" mass="14337">MQPTNQQTGQQGEEMAASFLVAKGYTITERNWRFRHWEVDIIAFKDRKLHFIEVKTRTSHRFGKPEESISREKMKHMRNAAEEYQYLHPEWKYIQFDVIAVTIADHEAKEIFLIEDVYF</sequence>
<keyword evidence="3" id="KW-0255">Endonuclease</keyword>
<dbReference type="GO" id="GO:0004519">
    <property type="term" value="F:endonuclease activity"/>
    <property type="evidence" value="ECO:0007669"/>
    <property type="project" value="UniProtKB-KW"/>
</dbReference>
<comment type="similarity">
    <text evidence="1 2">Belongs to the UPF0102 family.</text>
</comment>
<dbReference type="CDD" id="cd20736">
    <property type="entry name" value="PoNe_Nuclease"/>
    <property type="match status" value="1"/>
</dbReference>
<evidence type="ECO:0000313" key="3">
    <source>
        <dbReference type="EMBL" id="TDO23457.1"/>
    </source>
</evidence>
<evidence type="ECO:0000256" key="2">
    <source>
        <dbReference type="HAMAP-Rule" id="MF_00048"/>
    </source>
</evidence>
<dbReference type="AlphaFoldDB" id="A0A4R6IMT8"/>
<dbReference type="HAMAP" id="MF_00048">
    <property type="entry name" value="UPF0102"/>
    <property type="match status" value="1"/>
</dbReference>
<dbReference type="NCBIfam" id="NF009154">
    <property type="entry name" value="PRK12497.3-3"/>
    <property type="match status" value="1"/>
</dbReference>
<dbReference type="InterPro" id="IPR011335">
    <property type="entry name" value="Restrct_endonuc-II-like"/>
</dbReference>
<proteinExistence type="inferred from homology"/>
<dbReference type="PANTHER" id="PTHR34039">
    <property type="entry name" value="UPF0102 PROTEIN YRAN"/>
    <property type="match status" value="1"/>
</dbReference>
<keyword evidence="3" id="KW-0540">Nuclease</keyword>
<evidence type="ECO:0000313" key="5">
    <source>
        <dbReference type="Proteomes" id="UP000295741"/>
    </source>
</evidence>
<protein>
    <recommendedName>
        <fullName evidence="2">UPF0102 protein BC659_3075</fullName>
    </recommendedName>
</protein>
<comment type="caution">
    <text evidence="3">The sequence shown here is derived from an EMBL/GenBank/DDBJ whole genome shotgun (WGS) entry which is preliminary data.</text>
</comment>
<dbReference type="InterPro" id="IPR011856">
    <property type="entry name" value="tRNA_endonuc-like_dom_sf"/>
</dbReference>
<dbReference type="EMBL" id="SNWP01000016">
    <property type="protein sequence ID" value="TDO23457.1"/>
    <property type="molecule type" value="Genomic_DNA"/>
</dbReference>
<keyword evidence="5" id="KW-1185">Reference proteome</keyword>
<dbReference type="Proteomes" id="UP000295741">
    <property type="component" value="Unassembled WGS sequence"/>
</dbReference>
<dbReference type="RefSeq" id="WP_133475637.1">
    <property type="nucleotide sequence ID" value="NZ_SNWP01000014.1"/>
</dbReference>
<dbReference type="EMBL" id="SNWP01000014">
    <property type="protein sequence ID" value="TDO25060.1"/>
    <property type="molecule type" value="Genomic_DNA"/>
</dbReference>
<dbReference type="GO" id="GO:0003676">
    <property type="term" value="F:nucleic acid binding"/>
    <property type="evidence" value="ECO:0007669"/>
    <property type="project" value="InterPro"/>
</dbReference>
<reference evidence="3 5" key="1">
    <citation type="submission" date="2019-03" db="EMBL/GenBank/DDBJ databases">
        <title>Genomic Encyclopedia of Archaeal and Bacterial Type Strains, Phase II (KMG-II): from individual species to whole genera.</title>
        <authorList>
            <person name="Goeker M."/>
        </authorList>
    </citation>
    <scope>NUCLEOTIDE SEQUENCE [LARGE SCALE GENOMIC DNA]</scope>
    <source>
        <strain evidence="3 5">DSM 28323</strain>
    </source>
</reference>
<dbReference type="PANTHER" id="PTHR34039:SF1">
    <property type="entry name" value="UPF0102 PROTEIN YRAN"/>
    <property type="match status" value="1"/>
</dbReference>
<gene>
    <name evidence="4" type="ORF">BC659_3075</name>
    <name evidence="3" type="ORF">BC659_3317</name>
</gene>
<organism evidence="3 5">
    <name type="scientific">Sediminibacterium goheungense</name>
    <dbReference type="NCBI Taxonomy" id="1086393"/>
    <lineage>
        <taxon>Bacteria</taxon>
        <taxon>Pseudomonadati</taxon>
        <taxon>Bacteroidota</taxon>
        <taxon>Chitinophagia</taxon>
        <taxon>Chitinophagales</taxon>
        <taxon>Chitinophagaceae</taxon>
        <taxon>Sediminibacterium</taxon>
    </lineage>
</organism>